<accession>F4RJ46</accession>
<dbReference type="EMBL" id="GL883103">
    <property type="protein sequence ID" value="EGG07670.1"/>
    <property type="molecule type" value="Genomic_DNA"/>
</dbReference>
<feature type="signal peptide" evidence="2">
    <location>
        <begin position="1"/>
        <end position="21"/>
    </location>
</feature>
<dbReference type="PANTHER" id="PTHR31836">
    <property type="match status" value="1"/>
</dbReference>
<dbReference type="InterPro" id="IPR051477">
    <property type="entry name" value="Expansin_CellWall"/>
</dbReference>
<protein>
    <submittedName>
        <fullName evidence="3">Secreted protein</fullName>
    </submittedName>
</protein>
<dbReference type="InParanoid" id="F4RJ46"/>
<dbReference type="HOGENOM" id="CLU_1124769_0_0_1"/>
<sequence>MHTSTIFLLTLGLMFISRVQAIVEPESELTEFFKRSDLTDDEDWVDLTAGLMMQAPEETSTGSSLLTKRDGDHLRKRETTSILLERDSETGSVLIPRSWSDVKNLVSRSAPRFITHHVKRGTRHVARSMRVIITWYNGHDLLNPSCLSNGNSWAPTDSSMVGAVTIAWSTKPPCGEFVKIRHSNKKNKYVIVRILDSCGGCLAGSAHIDLTTGAFQKLYDLDVGKVYGLQAKIVKAPKSHKWSQADVAKYGPKKL</sequence>
<keyword evidence="4" id="KW-1185">Reference proteome</keyword>
<reference evidence="4" key="1">
    <citation type="journal article" date="2011" name="Proc. Natl. Acad. Sci. U.S.A.">
        <title>Obligate biotrophy features unraveled by the genomic analysis of rust fungi.</title>
        <authorList>
            <person name="Duplessis S."/>
            <person name="Cuomo C.A."/>
            <person name="Lin Y.-C."/>
            <person name="Aerts A."/>
            <person name="Tisserant E."/>
            <person name="Veneault-Fourrey C."/>
            <person name="Joly D.L."/>
            <person name="Hacquard S."/>
            <person name="Amselem J."/>
            <person name="Cantarel B.L."/>
            <person name="Chiu R."/>
            <person name="Coutinho P.M."/>
            <person name="Feau N."/>
            <person name="Field M."/>
            <person name="Frey P."/>
            <person name="Gelhaye E."/>
            <person name="Goldberg J."/>
            <person name="Grabherr M.G."/>
            <person name="Kodira C.D."/>
            <person name="Kohler A."/>
            <person name="Kuees U."/>
            <person name="Lindquist E.A."/>
            <person name="Lucas S.M."/>
            <person name="Mago R."/>
            <person name="Mauceli E."/>
            <person name="Morin E."/>
            <person name="Murat C."/>
            <person name="Pangilinan J.L."/>
            <person name="Park R."/>
            <person name="Pearson M."/>
            <person name="Quesneville H."/>
            <person name="Rouhier N."/>
            <person name="Sakthikumar S."/>
            <person name="Salamov A.A."/>
            <person name="Schmutz J."/>
            <person name="Selles B."/>
            <person name="Shapiro H."/>
            <person name="Tanguay P."/>
            <person name="Tuskan G.A."/>
            <person name="Henrissat B."/>
            <person name="Van de Peer Y."/>
            <person name="Rouze P."/>
            <person name="Ellis J.G."/>
            <person name="Dodds P.N."/>
            <person name="Schein J.E."/>
            <person name="Zhong S."/>
            <person name="Hamelin R.C."/>
            <person name="Grigoriev I.V."/>
            <person name="Szabo L.J."/>
            <person name="Martin F."/>
        </authorList>
    </citation>
    <scope>NUCLEOTIDE SEQUENCE [LARGE SCALE GENOMIC DNA]</scope>
    <source>
        <strain evidence="4">98AG31 / pathotype 3-4-7</strain>
    </source>
</reference>
<dbReference type="RefSeq" id="XP_007409002.1">
    <property type="nucleotide sequence ID" value="XM_007408940.1"/>
</dbReference>
<evidence type="ECO:0000256" key="2">
    <source>
        <dbReference type="SAM" id="SignalP"/>
    </source>
</evidence>
<dbReference type="Gene3D" id="2.40.40.10">
    <property type="entry name" value="RlpA-like domain"/>
    <property type="match status" value="1"/>
</dbReference>
<dbReference type="eggNOG" id="ENOG502S7JK">
    <property type="taxonomic scope" value="Eukaryota"/>
</dbReference>
<feature type="chain" id="PRO_5003315184" evidence="2">
    <location>
        <begin position="22"/>
        <end position="255"/>
    </location>
</feature>
<organism evidence="4">
    <name type="scientific">Melampsora larici-populina (strain 98AG31 / pathotype 3-4-7)</name>
    <name type="common">Poplar leaf rust fungus</name>
    <dbReference type="NCBI Taxonomy" id="747676"/>
    <lineage>
        <taxon>Eukaryota</taxon>
        <taxon>Fungi</taxon>
        <taxon>Dikarya</taxon>
        <taxon>Basidiomycota</taxon>
        <taxon>Pucciniomycotina</taxon>
        <taxon>Pucciniomycetes</taxon>
        <taxon>Pucciniales</taxon>
        <taxon>Melampsoraceae</taxon>
        <taxon>Melampsora</taxon>
    </lineage>
</organism>
<dbReference type="VEuPathDB" id="FungiDB:MELLADRAFT_116225"/>
<evidence type="ECO:0000256" key="1">
    <source>
        <dbReference type="ARBA" id="ARBA00022729"/>
    </source>
</evidence>
<name>F4RJ46_MELLP</name>
<dbReference type="SUPFAM" id="SSF50685">
    <property type="entry name" value="Barwin-like endoglucanases"/>
    <property type="match status" value="1"/>
</dbReference>
<proteinExistence type="predicted"/>
<dbReference type="OrthoDB" id="406505at2759"/>
<gene>
    <name evidence="3" type="ORF">MELLADRAFT_116225</name>
</gene>
<dbReference type="PANTHER" id="PTHR31836:SF22">
    <property type="entry name" value="RLPA-LIKE PROTEIN DOUBLE-PSI BETA-BARREL DOMAIN-CONTAINING PROTEIN"/>
    <property type="match status" value="1"/>
</dbReference>
<dbReference type="CDD" id="cd22191">
    <property type="entry name" value="DPBB_RlpA_EXP_N-like"/>
    <property type="match status" value="1"/>
</dbReference>
<evidence type="ECO:0000313" key="4">
    <source>
        <dbReference type="Proteomes" id="UP000001072"/>
    </source>
</evidence>
<dbReference type="AlphaFoldDB" id="F4RJ46"/>
<keyword evidence="1 2" id="KW-0732">Signal</keyword>
<dbReference type="InterPro" id="IPR036908">
    <property type="entry name" value="RlpA-like_sf"/>
</dbReference>
<dbReference type="GeneID" id="18925777"/>
<dbReference type="KEGG" id="mlr:MELLADRAFT_116225"/>
<evidence type="ECO:0000313" key="3">
    <source>
        <dbReference type="EMBL" id="EGG07670.1"/>
    </source>
</evidence>
<dbReference type="Proteomes" id="UP000001072">
    <property type="component" value="Unassembled WGS sequence"/>
</dbReference>